<dbReference type="EMBL" id="CAJPEX010001777">
    <property type="protein sequence ID" value="CAG0919912.1"/>
    <property type="molecule type" value="Genomic_DNA"/>
</dbReference>
<dbReference type="PANTHER" id="PTHR24170">
    <property type="entry name" value="ANKYRIN REPEAT DOMAIN-CONTAINING PROTEIN 27"/>
    <property type="match status" value="1"/>
</dbReference>
<dbReference type="InterPro" id="IPR037191">
    <property type="entry name" value="VPS9_dom_sf"/>
</dbReference>
<dbReference type="InterPro" id="IPR003123">
    <property type="entry name" value="VPS9"/>
</dbReference>
<dbReference type="GO" id="GO:0045022">
    <property type="term" value="P:early endosome to late endosome transport"/>
    <property type="evidence" value="ECO:0007669"/>
    <property type="project" value="TreeGrafter"/>
</dbReference>
<dbReference type="PROSITE" id="PS51205">
    <property type="entry name" value="VPS9"/>
    <property type="match status" value="1"/>
</dbReference>
<dbReference type="GO" id="GO:0005769">
    <property type="term" value="C:early endosome"/>
    <property type="evidence" value="ECO:0007669"/>
    <property type="project" value="TreeGrafter"/>
</dbReference>
<organism evidence="3">
    <name type="scientific">Notodromas monacha</name>
    <dbReference type="NCBI Taxonomy" id="399045"/>
    <lineage>
        <taxon>Eukaryota</taxon>
        <taxon>Metazoa</taxon>
        <taxon>Ecdysozoa</taxon>
        <taxon>Arthropoda</taxon>
        <taxon>Crustacea</taxon>
        <taxon>Oligostraca</taxon>
        <taxon>Ostracoda</taxon>
        <taxon>Podocopa</taxon>
        <taxon>Podocopida</taxon>
        <taxon>Cypridocopina</taxon>
        <taxon>Cypridoidea</taxon>
        <taxon>Cyprididae</taxon>
        <taxon>Notodromas</taxon>
    </lineage>
</organism>
<feature type="region of interest" description="Disordered" evidence="1">
    <location>
        <begin position="469"/>
        <end position="506"/>
    </location>
</feature>
<dbReference type="GO" id="GO:0030133">
    <property type="term" value="C:transport vesicle"/>
    <property type="evidence" value="ECO:0007669"/>
    <property type="project" value="TreeGrafter"/>
</dbReference>
<dbReference type="AlphaFoldDB" id="A0A7R9GG77"/>
<dbReference type="GO" id="GO:0097422">
    <property type="term" value="C:tubular endosome"/>
    <property type="evidence" value="ECO:0007669"/>
    <property type="project" value="TreeGrafter"/>
</dbReference>
<feature type="compositionally biased region" description="Low complexity" evidence="1">
    <location>
        <begin position="473"/>
        <end position="506"/>
    </location>
</feature>
<dbReference type="EMBL" id="OA883814">
    <property type="protein sequence ID" value="CAD7279760.1"/>
    <property type="molecule type" value="Genomic_DNA"/>
</dbReference>
<dbReference type="GO" id="GO:0005085">
    <property type="term" value="F:guanyl-nucleotide exchange factor activity"/>
    <property type="evidence" value="ECO:0007669"/>
    <property type="project" value="TreeGrafter"/>
</dbReference>
<dbReference type="SUPFAM" id="SSF109993">
    <property type="entry name" value="VPS9 domain"/>
    <property type="match status" value="1"/>
</dbReference>
<name>A0A7R9GG77_9CRUS</name>
<dbReference type="Pfam" id="PF02204">
    <property type="entry name" value="VPS9"/>
    <property type="match status" value="1"/>
</dbReference>
<dbReference type="InterPro" id="IPR051248">
    <property type="entry name" value="UPF0507/Ank_repeat_27"/>
</dbReference>
<feature type="domain" description="VPS9" evidence="2">
    <location>
        <begin position="256"/>
        <end position="406"/>
    </location>
</feature>
<evidence type="ECO:0000313" key="3">
    <source>
        <dbReference type="EMBL" id="CAD7279760.1"/>
    </source>
</evidence>
<protein>
    <recommendedName>
        <fullName evidence="2">VPS9 domain-containing protein</fullName>
    </recommendedName>
</protein>
<evidence type="ECO:0000313" key="4">
    <source>
        <dbReference type="Proteomes" id="UP000678499"/>
    </source>
</evidence>
<dbReference type="Proteomes" id="UP000678499">
    <property type="component" value="Unassembled WGS sequence"/>
</dbReference>
<keyword evidence="4" id="KW-1185">Reference proteome</keyword>
<reference evidence="3" key="1">
    <citation type="submission" date="2020-11" db="EMBL/GenBank/DDBJ databases">
        <authorList>
            <person name="Tran Van P."/>
        </authorList>
    </citation>
    <scope>NUCLEOTIDE SEQUENCE</scope>
</reference>
<dbReference type="GO" id="GO:0000149">
    <property type="term" value="F:SNARE binding"/>
    <property type="evidence" value="ECO:0007669"/>
    <property type="project" value="TreeGrafter"/>
</dbReference>
<dbReference type="GO" id="GO:0005886">
    <property type="term" value="C:plasma membrane"/>
    <property type="evidence" value="ECO:0007669"/>
    <property type="project" value="TreeGrafter"/>
</dbReference>
<gene>
    <name evidence="3" type="ORF">NMOB1V02_LOCUS7427</name>
</gene>
<dbReference type="GO" id="GO:0005770">
    <property type="term" value="C:late endosome"/>
    <property type="evidence" value="ECO:0007669"/>
    <property type="project" value="TreeGrafter"/>
</dbReference>
<dbReference type="OrthoDB" id="411646at2759"/>
<accession>A0A7R9GG77</accession>
<sequence length="506" mass="56822">MDFSGLDPLYLVRLQTDFGDLLQRARDNNHILCIPSAEVLRDVHVDENFVETHILCPSSSLKGVYVSSKTHAPHGLPVLSCTVDDTWSWLEVYHDCDCDSNEEPSPPMRIKILGKDLLLSHTLDPINLLLIDSCLTQPAPETTDSYPHIFELLPTNITSATEADEFFGEFLGNPARTLINDALRRLDGFYVTPENVDDFSRVMKQELDDLVDKCIESLSPASRNAQLTRCVRMASECLIMRIMHDRVFNAVCEKFSIEDKLLLDRATEFCKLRITADQLGARIEFSVPLPAAVVELASLDCLKNPMEKLQAMRNSVDLVIAEVKRTIVEAMSNSTTELDFKSPIVTTSDLLPLVAVVLIKAKPLHLASNSYYSQNFCWSQEDVFYALKTIDAAKNFLQTVRPRNLRRSQTKITPELSLAELMLATGKVNSQNRYPENKEMPDVIYDHHIERITSQIEASTRQLSQELIKSPQLSRSRTSLNSSSPTTFLSPSSSVAQLLSSRDATN</sequence>
<evidence type="ECO:0000256" key="1">
    <source>
        <dbReference type="SAM" id="MobiDB-lite"/>
    </source>
</evidence>
<evidence type="ECO:0000259" key="2">
    <source>
        <dbReference type="PROSITE" id="PS51205"/>
    </source>
</evidence>
<dbReference type="PANTHER" id="PTHR24170:SF1">
    <property type="entry name" value="DOMAIN PROTEIN, PUTATIVE (AFU_ORTHOLOGUE AFUA_1G09870)-RELATED"/>
    <property type="match status" value="1"/>
</dbReference>
<dbReference type="Gene3D" id="1.20.1050.80">
    <property type="entry name" value="VPS9 domain"/>
    <property type="match status" value="1"/>
</dbReference>
<proteinExistence type="predicted"/>